<dbReference type="InterPro" id="IPR000835">
    <property type="entry name" value="HTH_MarR-typ"/>
</dbReference>
<evidence type="ECO:0000313" key="6">
    <source>
        <dbReference type="Proteomes" id="UP000065807"/>
    </source>
</evidence>
<dbReference type="Gene3D" id="1.10.10.10">
    <property type="entry name" value="Winged helix-like DNA-binding domain superfamily/Winged helix DNA-binding domain"/>
    <property type="match status" value="1"/>
</dbReference>
<evidence type="ECO:0000259" key="4">
    <source>
        <dbReference type="Pfam" id="PF12802"/>
    </source>
</evidence>
<dbReference type="GO" id="GO:0003677">
    <property type="term" value="F:DNA binding"/>
    <property type="evidence" value="ECO:0007669"/>
    <property type="project" value="UniProtKB-KW"/>
</dbReference>
<keyword evidence="6" id="KW-1185">Reference proteome</keyword>
<protein>
    <recommendedName>
        <fullName evidence="4">HTH marR-type domain-containing protein</fullName>
    </recommendedName>
</protein>
<dbReference type="InterPro" id="IPR036390">
    <property type="entry name" value="WH_DNA-bd_sf"/>
</dbReference>
<dbReference type="Gene3D" id="1.10.287.160">
    <property type="entry name" value="HR1 repeat"/>
    <property type="match status" value="1"/>
</dbReference>
<gene>
    <name evidence="5" type="ORF">LIP_0610</name>
</gene>
<evidence type="ECO:0000313" key="5">
    <source>
        <dbReference type="EMBL" id="BAS26467.1"/>
    </source>
</evidence>
<dbReference type="InterPro" id="IPR052362">
    <property type="entry name" value="HTH-GbsR_regulator"/>
</dbReference>
<proteinExistence type="predicted"/>
<reference evidence="6" key="1">
    <citation type="submission" date="2015-07" db="EMBL/GenBank/DDBJ databases">
        <title>Complete genome sequence and phylogenetic analysis of Limnochorda pilosa.</title>
        <authorList>
            <person name="Watanabe M."/>
            <person name="Kojima H."/>
            <person name="Fukui M."/>
        </authorList>
    </citation>
    <scope>NUCLEOTIDE SEQUENCE [LARGE SCALE GENOMIC DNA]</scope>
    <source>
        <strain evidence="6">HC45</strain>
    </source>
</reference>
<keyword evidence="2" id="KW-0238">DNA-binding</keyword>
<sequence>MPQVSPEVRRLIDRFGRFFGEVGASRATGRMLAWLLIADEPQSLDDLVHVLHISKAAASQGTRVLERTGFIERVTVPGDRKAYYQASPDMSSAIVQTSVIKMDEMARLADDGIRAVGEENQTARQRLARMSRLYRHIRKRMPEILREIETEEE</sequence>
<dbReference type="GO" id="GO:0003700">
    <property type="term" value="F:DNA-binding transcription factor activity"/>
    <property type="evidence" value="ECO:0007669"/>
    <property type="project" value="InterPro"/>
</dbReference>
<dbReference type="EMBL" id="AP014924">
    <property type="protein sequence ID" value="BAS26467.1"/>
    <property type="molecule type" value="Genomic_DNA"/>
</dbReference>
<dbReference type="STRING" id="1555112.LIP_0610"/>
<accession>A0A0K2SHF3</accession>
<organism evidence="5 6">
    <name type="scientific">Limnochorda pilosa</name>
    <dbReference type="NCBI Taxonomy" id="1555112"/>
    <lineage>
        <taxon>Bacteria</taxon>
        <taxon>Bacillati</taxon>
        <taxon>Bacillota</taxon>
        <taxon>Limnochordia</taxon>
        <taxon>Limnochordales</taxon>
        <taxon>Limnochordaceae</taxon>
        <taxon>Limnochorda</taxon>
    </lineage>
</organism>
<keyword evidence="3" id="KW-0804">Transcription</keyword>
<dbReference type="PANTHER" id="PTHR38465">
    <property type="entry name" value="HTH-TYPE TRANSCRIPTIONAL REGULATOR MJ1563-RELATED"/>
    <property type="match status" value="1"/>
</dbReference>
<feature type="domain" description="HTH marR-type" evidence="4">
    <location>
        <begin position="26"/>
        <end position="81"/>
    </location>
</feature>
<dbReference type="SUPFAM" id="SSF46785">
    <property type="entry name" value="Winged helix' DNA-binding domain"/>
    <property type="match status" value="1"/>
</dbReference>
<keyword evidence="1" id="KW-0805">Transcription regulation</keyword>
<evidence type="ECO:0000256" key="2">
    <source>
        <dbReference type="ARBA" id="ARBA00023125"/>
    </source>
</evidence>
<evidence type="ECO:0000256" key="1">
    <source>
        <dbReference type="ARBA" id="ARBA00023015"/>
    </source>
</evidence>
<dbReference type="KEGG" id="lpil:LIP_0610"/>
<reference evidence="6" key="2">
    <citation type="journal article" date="2016" name="Int. J. Syst. Evol. Microbiol.">
        <title>Complete genome sequence and cell structure of Limnochorda pilosa, a Gram-negative spore-former within the phylum Firmicutes.</title>
        <authorList>
            <person name="Watanabe M."/>
            <person name="Kojima H."/>
            <person name="Fukui M."/>
        </authorList>
    </citation>
    <scope>NUCLEOTIDE SEQUENCE [LARGE SCALE GENOMIC DNA]</scope>
    <source>
        <strain evidence="6">HC45</strain>
    </source>
</reference>
<dbReference type="Pfam" id="PF12802">
    <property type="entry name" value="MarR_2"/>
    <property type="match status" value="1"/>
</dbReference>
<name>A0A0K2SHF3_LIMPI</name>
<dbReference type="PANTHER" id="PTHR38465:SF2">
    <property type="entry name" value="HTH-TYPE TRANSCRIPTIONAL REGULATOR MMPR5"/>
    <property type="match status" value="1"/>
</dbReference>
<dbReference type="AlphaFoldDB" id="A0A0K2SHF3"/>
<dbReference type="InterPro" id="IPR036388">
    <property type="entry name" value="WH-like_DNA-bd_sf"/>
</dbReference>
<dbReference type="Proteomes" id="UP000065807">
    <property type="component" value="Chromosome"/>
</dbReference>
<evidence type="ECO:0000256" key="3">
    <source>
        <dbReference type="ARBA" id="ARBA00023163"/>
    </source>
</evidence>